<evidence type="ECO:0000313" key="3">
    <source>
        <dbReference type="Proteomes" id="UP001596145"/>
    </source>
</evidence>
<gene>
    <name evidence="2" type="ORF">ACFPJA_10190</name>
</gene>
<dbReference type="Proteomes" id="UP001596145">
    <property type="component" value="Unassembled WGS sequence"/>
</dbReference>
<feature type="domain" description="Glycosyltransferase 2-like" evidence="1">
    <location>
        <begin position="8"/>
        <end position="135"/>
    </location>
</feature>
<dbReference type="InterPro" id="IPR001173">
    <property type="entry name" value="Glyco_trans_2-like"/>
</dbReference>
<dbReference type="RefSeq" id="WP_122104859.1">
    <property type="nucleotide sequence ID" value="NZ_JBHSKV010000013.1"/>
</dbReference>
<protein>
    <submittedName>
        <fullName evidence="2">Glycosyltransferase family 2 protein</fullName>
    </submittedName>
</protein>
<dbReference type="PANTHER" id="PTHR43685:SF2">
    <property type="entry name" value="GLYCOSYLTRANSFERASE 2-LIKE DOMAIN-CONTAINING PROTEIN"/>
    <property type="match status" value="1"/>
</dbReference>
<reference evidence="2 3" key="1">
    <citation type="journal article" date="2019" name="Int. J. Syst. Evol. Microbiol.">
        <title>The Global Catalogue of Microorganisms (GCM) 10K type strain sequencing project: providing services to taxonomists for standard genome sequencing and annotation.</title>
        <authorList>
            <consortium name="The Broad Institute Genomics Platform"/>
            <consortium name="The Broad Institute Genome Sequencing Center for Infectious Disease"/>
            <person name="Wu L."/>
            <person name="Ma J."/>
        </authorList>
    </citation>
    <scope>NUCLEOTIDE SEQUENCE [LARGE SCALE GENOMIC DNA]</scope>
    <source>
        <strain evidence="2 3">CGMCC 1.16026</strain>
    </source>
</reference>
<proteinExistence type="predicted"/>
<dbReference type="InterPro" id="IPR050834">
    <property type="entry name" value="Glycosyltransf_2"/>
</dbReference>
<dbReference type="PANTHER" id="PTHR43685">
    <property type="entry name" value="GLYCOSYLTRANSFERASE"/>
    <property type="match status" value="1"/>
</dbReference>
<name>A0ABD5QSN0_9EURY</name>
<dbReference type="EMBL" id="JBHSKV010000013">
    <property type="protein sequence ID" value="MFC5135081.1"/>
    <property type="molecule type" value="Genomic_DNA"/>
</dbReference>
<evidence type="ECO:0000313" key="2">
    <source>
        <dbReference type="EMBL" id="MFC5135081.1"/>
    </source>
</evidence>
<dbReference type="Pfam" id="PF00535">
    <property type="entry name" value="Glycos_transf_2"/>
    <property type="match status" value="1"/>
</dbReference>
<evidence type="ECO:0000259" key="1">
    <source>
        <dbReference type="Pfam" id="PF00535"/>
    </source>
</evidence>
<organism evidence="2 3">
    <name type="scientific">Halorubrum glutamatedens</name>
    <dbReference type="NCBI Taxonomy" id="2707018"/>
    <lineage>
        <taxon>Archaea</taxon>
        <taxon>Methanobacteriati</taxon>
        <taxon>Methanobacteriota</taxon>
        <taxon>Stenosarchaea group</taxon>
        <taxon>Halobacteria</taxon>
        <taxon>Halobacteriales</taxon>
        <taxon>Haloferacaceae</taxon>
        <taxon>Halorubrum</taxon>
    </lineage>
</organism>
<dbReference type="SUPFAM" id="SSF53448">
    <property type="entry name" value="Nucleotide-diphospho-sugar transferases"/>
    <property type="match status" value="1"/>
</dbReference>
<comment type="caution">
    <text evidence="2">The sequence shown here is derived from an EMBL/GenBank/DDBJ whole genome shotgun (WGS) entry which is preliminary data.</text>
</comment>
<accession>A0ABD5QSN0</accession>
<keyword evidence="3" id="KW-1185">Reference proteome</keyword>
<dbReference type="CDD" id="cd00761">
    <property type="entry name" value="Glyco_tranf_GTA_type"/>
    <property type="match status" value="1"/>
</dbReference>
<sequence length="307" mass="33784">MADEHTVSVVLPTYGRPAYFEDAVESVATQTYPAVELVVVDDCSPEPVAPLLEDIDTDGIDVTLVRHGENRGAAAARNTGIDAARGRYVAFIDDDDVWLESKLERQVATMTSSGPNVRAVYTGQRYVDDGRTTNVRTPTTSGNVTEAMLRGASLNPFSCMLVDASVIDAAGDLDVRLPSWQDREWYFRLSLHCEFAAVPEPLVVRRMGHEQISGDYETKRDVSYPLLLNEHLDLAREYGCEDAFRATLLRSLAGSAMGSGRYRDAVRHTLVAVRYRPTYGLAWMTMAAAIGGPVTHGLAKRVNRSVR</sequence>
<dbReference type="InterPro" id="IPR029044">
    <property type="entry name" value="Nucleotide-diphossugar_trans"/>
</dbReference>
<dbReference type="Gene3D" id="3.90.550.10">
    <property type="entry name" value="Spore Coat Polysaccharide Biosynthesis Protein SpsA, Chain A"/>
    <property type="match status" value="1"/>
</dbReference>
<dbReference type="AlphaFoldDB" id="A0ABD5QSN0"/>